<dbReference type="PANTHER" id="PTHR15893">
    <property type="entry name" value="RIBOSOMAL PROTEIN L27"/>
    <property type="match status" value="1"/>
</dbReference>
<gene>
    <name evidence="8" type="ORF">F503_01569</name>
</gene>
<keyword evidence="9" id="KW-1185">Reference proteome</keyword>
<dbReference type="STRING" id="1262450.S3C9F0"/>
<evidence type="ECO:0000256" key="2">
    <source>
        <dbReference type="ARBA" id="ARBA00010797"/>
    </source>
</evidence>
<dbReference type="OMA" id="LWHPGEN"/>
<feature type="compositionally biased region" description="Basic and acidic residues" evidence="7">
    <location>
        <begin position="237"/>
        <end position="247"/>
    </location>
</feature>
<dbReference type="Proteomes" id="UP000016923">
    <property type="component" value="Unassembled WGS sequence"/>
</dbReference>
<evidence type="ECO:0000256" key="6">
    <source>
        <dbReference type="ARBA" id="ARBA00035267"/>
    </source>
</evidence>
<evidence type="ECO:0000256" key="7">
    <source>
        <dbReference type="SAM" id="MobiDB-lite"/>
    </source>
</evidence>
<sequence length="355" mass="39162">MHLAQLRLPFRSALGAAASAVRPTTLASTSASLRAGTALPQTSWKLRIGIVASNAAVQGPRFAAVKAQGAYRLKMKKTIPKKMGAKRVGEQYVLPGTIIYKQRGTIWHPGDNTILGRDHTIHSAIAGYVKYYRDPARHPRRQFIGVTFERNDKLPYSPQSVRKRRVGMTAVPLKQHVPRPEFSSSGLPTRVIRRPGVIEATDLEAQIAGAVDPAGETASQVKAKADKEAVQAADAAAKSEGEVEGPKRTKASAAARRWNAYVRVKRTSRVLFLGKNYAYSESNVMIGRLMGMHKGHTPGTRHPGSRHGMLRSRRLKQDEKRRQIVELENQQKELNKTTKASSSKASKKKKKEKKV</sequence>
<dbReference type="AlphaFoldDB" id="S3C9F0"/>
<dbReference type="Pfam" id="PF01016">
    <property type="entry name" value="Ribosomal_L27"/>
    <property type="match status" value="1"/>
</dbReference>
<dbReference type="OrthoDB" id="1867012at2759"/>
<comment type="subcellular location">
    <subcellularLocation>
        <location evidence="1">Mitochondrion</location>
    </subcellularLocation>
</comment>
<evidence type="ECO:0000256" key="1">
    <source>
        <dbReference type="ARBA" id="ARBA00004173"/>
    </source>
</evidence>
<dbReference type="GO" id="GO:0006412">
    <property type="term" value="P:translation"/>
    <property type="evidence" value="ECO:0007669"/>
    <property type="project" value="InterPro"/>
</dbReference>
<feature type="compositionally biased region" description="Basic residues" evidence="7">
    <location>
        <begin position="345"/>
        <end position="355"/>
    </location>
</feature>
<organism evidence="8 9">
    <name type="scientific">Ophiostoma piceae (strain UAMH 11346)</name>
    <name type="common">Sap stain fungus</name>
    <dbReference type="NCBI Taxonomy" id="1262450"/>
    <lineage>
        <taxon>Eukaryota</taxon>
        <taxon>Fungi</taxon>
        <taxon>Dikarya</taxon>
        <taxon>Ascomycota</taxon>
        <taxon>Pezizomycotina</taxon>
        <taxon>Sordariomycetes</taxon>
        <taxon>Sordariomycetidae</taxon>
        <taxon>Ophiostomatales</taxon>
        <taxon>Ophiostomataceae</taxon>
        <taxon>Ophiostoma</taxon>
    </lineage>
</organism>
<keyword evidence="5" id="KW-0687">Ribonucleoprotein</keyword>
<dbReference type="HOGENOM" id="CLU_062495_0_1_1"/>
<accession>S3C9F0</accession>
<evidence type="ECO:0000256" key="5">
    <source>
        <dbReference type="ARBA" id="ARBA00023274"/>
    </source>
</evidence>
<dbReference type="PANTHER" id="PTHR15893:SF0">
    <property type="entry name" value="LARGE RIBOSOMAL SUBUNIT PROTEIN BL27M"/>
    <property type="match status" value="1"/>
</dbReference>
<evidence type="ECO:0000256" key="4">
    <source>
        <dbReference type="ARBA" id="ARBA00023128"/>
    </source>
</evidence>
<name>S3C9F0_OPHP1</name>
<evidence type="ECO:0000313" key="9">
    <source>
        <dbReference type="Proteomes" id="UP000016923"/>
    </source>
</evidence>
<dbReference type="GO" id="GO:0003735">
    <property type="term" value="F:structural constituent of ribosome"/>
    <property type="evidence" value="ECO:0007669"/>
    <property type="project" value="InterPro"/>
</dbReference>
<keyword evidence="4" id="KW-0496">Mitochondrion</keyword>
<dbReference type="GO" id="GO:0005762">
    <property type="term" value="C:mitochondrial large ribosomal subunit"/>
    <property type="evidence" value="ECO:0007669"/>
    <property type="project" value="TreeGrafter"/>
</dbReference>
<dbReference type="InterPro" id="IPR001684">
    <property type="entry name" value="Ribosomal_bL27"/>
</dbReference>
<feature type="region of interest" description="Disordered" evidence="7">
    <location>
        <begin position="291"/>
        <end position="355"/>
    </location>
</feature>
<dbReference type="FunFam" id="2.40.50.100:FF:000042">
    <property type="entry name" value="50S ribosomal protein L27"/>
    <property type="match status" value="1"/>
</dbReference>
<dbReference type="eggNOG" id="KOG4600">
    <property type="taxonomic scope" value="Eukaryota"/>
</dbReference>
<feature type="compositionally biased region" description="Basic and acidic residues" evidence="7">
    <location>
        <begin position="315"/>
        <end position="336"/>
    </location>
</feature>
<dbReference type="SUPFAM" id="SSF110324">
    <property type="entry name" value="Ribosomal L27 protein-like"/>
    <property type="match status" value="1"/>
</dbReference>
<evidence type="ECO:0000256" key="3">
    <source>
        <dbReference type="ARBA" id="ARBA00022980"/>
    </source>
</evidence>
<protein>
    <recommendedName>
        <fullName evidence="6">Large ribosomal subunit protein bL27m</fullName>
    </recommendedName>
</protein>
<feature type="region of interest" description="Disordered" evidence="7">
    <location>
        <begin position="233"/>
        <end position="256"/>
    </location>
</feature>
<dbReference type="PRINTS" id="PR00063">
    <property type="entry name" value="RIBOSOMALL27"/>
</dbReference>
<evidence type="ECO:0000313" key="8">
    <source>
        <dbReference type="EMBL" id="EPE02828.1"/>
    </source>
</evidence>
<feature type="compositionally biased region" description="Basic residues" evidence="7">
    <location>
        <begin position="303"/>
        <end position="314"/>
    </location>
</feature>
<proteinExistence type="inferred from homology"/>
<comment type="similarity">
    <text evidence="2">Belongs to the bacterial ribosomal protein bL27 family.</text>
</comment>
<reference evidence="8 9" key="1">
    <citation type="journal article" date="2013" name="BMC Genomics">
        <title>The genome and transcriptome of the pine saprophyte Ophiostoma piceae, and a comparison with the bark beetle-associated pine pathogen Grosmannia clavigera.</title>
        <authorList>
            <person name="Haridas S."/>
            <person name="Wang Y."/>
            <person name="Lim L."/>
            <person name="Massoumi Alamouti S."/>
            <person name="Jackman S."/>
            <person name="Docking R."/>
            <person name="Robertson G."/>
            <person name="Birol I."/>
            <person name="Bohlmann J."/>
            <person name="Breuil C."/>
        </authorList>
    </citation>
    <scope>NUCLEOTIDE SEQUENCE [LARGE SCALE GENOMIC DNA]</scope>
    <source>
        <strain evidence="8 9">UAMH 11346</strain>
    </source>
</reference>
<keyword evidence="3 8" id="KW-0689">Ribosomal protein</keyword>
<dbReference type="EMBL" id="KE148173">
    <property type="protein sequence ID" value="EPE02828.1"/>
    <property type="molecule type" value="Genomic_DNA"/>
</dbReference>
<dbReference type="Gene3D" id="2.40.50.100">
    <property type="match status" value="1"/>
</dbReference>
<dbReference type="VEuPathDB" id="FungiDB:F503_01569"/>